<organism evidence="1 2">
    <name type="scientific">Dulcicalothrix desertica PCC 7102</name>
    <dbReference type="NCBI Taxonomy" id="232991"/>
    <lineage>
        <taxon>Bacteria</taxon>
        <taxon>Bacillati</taxon>
        <taxon>Cyanobacteriota</taxon>
        <taxon>Cyanophyceae</taxon>
        <taxon>Nostocales</taxon>
        <taxon>Calotrichaceae</taxon>
        <taxon>Dulcicalothrix</taxon>
    </lineage>
</organism>
<evidence type="ECO:0000313" key="1">
    <source>
        <dbReference type="EMBL" id="RUT07084.1"/>
    </source>
</evidence>
<dbReference type="EMBL" id="RSCL01000005">
    <property type="protein sequence ID" value="RUT07084.1"/>
    <property type="molecule type" value="Genomic_DNA"/>
</dbReference>
<dbReference type="Proteomes" id="UP000271624">
    <property type="component" value="Unassembled WGS sequence"/>
</dbReference>
<dbReference type="OrthoDB" id="5569763at2"/>
<keyword evidence="2" id="KW-1185">Reference proteome</keyword>
<protein>
    <submittedName>
        <fullName evidence="1">Uncharacterized protein</fullName>
    </submittedName>
</protein>
<comment type="caution">
    <text evidence="1">The sequence shown here is derived from an EMBL/GenBank/DDBJ whole genome shotgun (WGS) entry which is preliminary data.</text>
</comment>
<sequence length="63" mass="7543">MPQANNQNQFVLCINNKEYQASLRIQKIYQIIFDFKASQYQMIRVVDESGEDYLYPSNYFIPI</sequence>
<dbReference type="AlphaFoldDB" id="A0A433VLU3"/>
<name>A0A433VLU3_9CYAN</name>
<dbReference type="RefSeq" id="WP_127080932.1">
    <property type="nucleotide sequence ID" value="NZ_RSCL01000005.1"/>
</dbReference>
<proteinExistence type="predicted"/>
<reference evidence="1" key="1">
    <citation type="submission" date="2018-12" db="EMBL/GenBank/DDBJ databases">
        <authorList>
            <person name="Will S."/>
            <person name="Neumann-Schaal M."/>
            <person name="Henke P."/>
        </authorList>
    </citation>
    <scope>NUCLEOTIDE SEQUENCE</scope>
    <source>
        <strain evidence="1">PCC 7102</strain>
    </source>
</reference>
<gene>
    <name evidence="1" type="ORF">DSM106972_023450</name>
</gene>
<accession>A0A433VLU3</accession>
<reference evidence="1" key="2">
    <citation type="journal article" date="2019" name="Genome Biol. Evol.">
        <title>Day and night: Metabolic profiles and evolutionary relationships of six axenic non-marine cyanobacteria.</title>
        <authorList>
            <person name="Will S.E."/>
            <person name="Henke P."/>
            <person name="Boedeker C."/>
            <person name="Huang S."/>
            <person name="Brinkmann H."/>
            <person name="Rohde M."/>
            <person name="Jarek M."/>
            <person name="Friedl T."/>
            <person name="Seufert S."/>
            <person name="Schumacher M."/>
            <person name="Overmann J."/>
            <person name="Neumann-Schaal M."/>
            <person name="Petersen J."/>
        </authorList>
    </citation>
    <scope>NUCLEOTIDE SEQUENCE [LARGE SCALE GENOMIC DNA]</scope>
    <source>
        <strain evidence="1">PCC 7102</strain>
    </source>
</reference>
<evidence type="ECO:0000313" key="2">
    <source>
        <dbReference type="Proteomes" id="UP000271624"/>
    </source>
</evidence>